<evidence type="ECO:0000313" key="2">
    <source>
        <dbReference type="EMBL" id="KAK3857119.1"/>
    </source>
</evidence>
<name>A0AAE1BXD1_PETCI</name>
<sequence>MRTQQHLVHVLDSCCVLAAMFTRGSPTFFFISFGIKSSLKGYLVHDLVRTQTRWVFLCCLMLGRGVIYLECKCCVPCHLRPQSPSSPVTFIPRHLRLLSPSSPVTYIPCHLRPQSPSSPVTFVPCHLRPLSPSSPVTFILCHLHPLSPSSPVTLVSCHLRPLSPSSPVTFDPNHLHPQSPSSPATCCGSV</sequence>
<protein>
    <submittedName>
        <fullName evidence="2">Uncharacterized protein</fullName>
    </submittedName>
</protein>
<reference evidence="2" key="1">
    <citation type="submission" date="2023-10" db="EMBL/GenBank/DDBJ databases">
        <title>Genome assemblies of two species of porcelain crab, Petrolisthes cinctipes and Petrolisthes manimaculis (Anomura: Porcellanidae).</title>
        <authorList>
            <person name="Angst P."/>
        </authorList>
    </citation>
    <scope>NUCLEOTIDE SEQUENCE</scope>
    <source>
        <strain evidence="2">PB745_01</strain>
        <tissue evidence="2">Gill</tissue>
    </source>
</reference>
<evidence type="ECO:0000313" key="3">
    <source>
        <dbReference type="Proteomes" id="UP001286313"/>
    </source>
</evidence>
<gene>
    <name evidence="2" type="ORF">Pcinc_036600</name>
</gene>
<dbReference type="EMBL" id="JAWQEG010005687">
    <property type="protein sequence ID" value="KAK3857119.1"/>
    <property type="molecule type" value="Genomic_DNA"/>
</dbReference>
<proteinExistence type="predicted"/>
<dbReference type="AlphaFoldDB" id="A0AAE1BXD1"/>
<comment type="caution">
    <text evidence="2">The sequence shown here is derived from an EMBL/GenBank/DDBJ whole genome shotgun (WGS) entry which is preliminary data.</text>
</comment>
<accession>A0AAE1BXD1</accession>
<organism evidence="2 3">
    <name type="scientific">Petrolisthes cinctipes</name>
    <name type="common">Flat porcelain crab</name>
    <dbReference type="NCBI Taxonomy" id="88211"/>
    <lineage>
        <taxon>Eukaryota</taxon>
        <taxon>Metazoa</taxon>
        <taxon>Ecdysozoa</taxon>
        <taxon>Arthropoda</taxon>
        <taxon>Crustacea</taxon>
        <taxon>Multicrustacea</taxon>
        <taxon>Malacostraca</taxon>
        <taxon>Eumalacostraca</taxon>
        <taxon>Eucarida</taxon>
        <taxon>Decapoda</taxon>
        <taxon>Pleocyemata</taxon>
        <taxon>Anomura</taxon>
        <taxon>Galatheoidea</taxon>
        <taxon>Porcellanidae</taxon>
        <taxon>Petrolisthes</taxon>
    </lineage>
</organism>
<evidence type="ECO:0000256" key="1">
    <source>
        <dbReference type="SAM" id="MobiDB-lite"/>
    </source>
</evidence>
<feature type="region of interest" description="Disordered" evidence="1">
    <location>
        <begin position="170"/>
        <end position="190"/>
    </location>
</feature>
<dbReference type="Proteomes" id="UP001286313">
    <property type="component" value="Unassembled WGS sequence"/>
</dbReference>
<keyword evidence="3" id="KW-1185">Reference proteome</keyword>